<evidence type="ECO:0000256" key="3">
    <source>
        <dbReference type="SAM" id="MobiDB-lite"/>
    </source>
</evidence>
<keyword evidence="2" id="KW-0560">Oxidoreductase</keyword>
<dbReference type="InterPro" id="IPR036291">
    <property type="entry name" value="NAD(P)-bd_dom_sf"/>
</dbReference>
<dbReference type="OrthoDB" id="9790785at2"/>
<dbReference type="InterPro" id="IPR020904">
    <property type="entry name" value="Sc_DH/Rdtase_CS"/>
</dbReference>
<organism evidence="4 5">
    <name type="scientific">Caulobacter zeae</name>
    <dbReference type="NCBI Taxonomy" id="2055137"/>
    <lineage>
        <taxon>Bacteria</taxon>
        <taxon>Pseudomonadati</taxon>
        <taxon>Pseudomonadota</taxon>
        <taxon>Alphaproteobacteria</taxon>
        <taxon>Caulobacterales</taxon>
        <taxon>Caulobacteraceae</taxon>
        <taxon>Caulobacter</taxon>
    </lineage>
</organism>
<dbReference type="PANTHER" id="PTHR44196">
    <property type="entry name" value="DEHYDROGENASE/REDUCTASE SDR FAMILY MEMBER 7B"/>
    <property type="match status" value="1"/>
</dbReference>
<dbReference type="Proteomes" id="UP000234479">
    <property type="component" value="Unassembled WGS sequence"/>
</dbReference>
<dbReference type="PANTHER" id="PTHR44196:SF4">
    <property type="entry name" value="SHORT CHAIN DEHYDROGENASE"/>
    <property type="match status" value="1"/>
</dbReference>
<evidence type="ECO:0000313" key="4">
    <source>
        <dbReference type="EMBL" id="PLR19334.1"/>
    </source>
</evidence>
<comment type="caution">
    <text evidence="4">The sequence shown here is derived from an EMBL/GenBank/DDBJ whole genome shotgun (WGS) entry which is preliminary data.</text>
</comment>
<feature type="compositionally biased region" description="Basic and acidic residues" evidence="3">
    <location>
        <begin position="226"/>
        <end position="243"/>
    </location>
</feature>
<dbReference type="AlphaFoldDB" id="A0A2N5CZS8"/>
<dbReference type="RefSeq" id="WP_101720300.1">
    <property type="nucleotide sequence ID" value="NZ_PJRS01000048.1"/>
</dbReference>
<protein>
    <submittedName>
        <fullName evidence="4">Oxidoreductase</fullName>
    </submittedName>
</protein>
<dbReference type="GO" id="GO:0016020">
    <property type="term" value="C:membrane"/>
    <property type="evidence" value="ECO:0007669"/>
    <property type="project" value="TreeGrafter"/>
</dbReference>
<reference evidence="4 5" key="1">
    <citation type="submission" date="2017-12" db="EMBL/GenBank/DDBJ databases">
        <title>The genome sequence of Caulobacter sp. 410.</title>
        <authorList>
            <person name="Gao J."/>
            <person name="Mao X."/>
            <person name="Sun J."/>
        </authorList>
    </citation>
    <scope>NUCLEOTIDE SEQUENCE [LARGE SCALE GENOMIC DNA]</scope>
    <source>
        <strain evidence="4 5">410</strain>
    </source>
</reference>
<gene>
    <name evidence="4" type="ORF">SGCZBJ_23265</name>
</gene>
<feature type="region of interest" description="Disordered" evidence="3">
    <location>
        <begin position="226"/>
        <end position="250"/>
    </location>
</feature>
<name>A0A2N5CZS8_9CAUL</name>
<dbReference type="Pfam" id="PF00106">
    <property type="entry name" value="adh_short"/>
    <property type="match status" value="1"/>
</dbReference>
<evidence type="ECO:0000313" key="5">
    <source>
        <dbReference type="Proteomes" id="UP000234479"/>
    </source>
</evidence>
<dbReference type="PROSITE" id="PS00061">
    <property type="entry name" value="ADH_SHORT"/>
    <property type="match status" value="1"/>
</dbReference>
<dbReference type="EMBL" id="PJRS01000048">
    <property type="protein sequence ID" value="PLR19334.1"/>
    <property type="molecule type" value="Genomic_DNA"/>
</dbReference>
<evidence type="ECO:0000256" key="1">
    <source>
        <dbReference type="ARBA" id="ARBA00006484"/>
    </source>
</evidence>
<dbReference type="GO" id="GO:0016491">
    <property type="term" value="F:oxidoreductase activity"/>
    <property type="evidence" value="ECO:0007669"/>
    <property type="project" value="UniProtKB-KW"/>
</dbReference>
<proteinExistence type="inferred from homology"/>
<sequence>MTTTDTPLAGRIALVTGATRGIGAAIALGLAKAGAHVIAIGRTQGALEALDDAIFAATGEHATLVPLDLREADGLDHLGAALHQRFGKLDILVGAAGVLGALTPVGHLDPKGWDMILSTNLTANWRLIRAMDPLLRASDAGRAIFLTSSVAKSHRAFWGAYAASKAGLEAIVDCYADEMENTKVRAFSIDPGAMRTKMRAGAFPGEDPMTVQDPAEIAPFVVDLARPGREPPKGVVRFKERGQESASVSA</sequence>
<keyword evidence="5" id="KW-1185">Reference proteome</keyword>
<comment type="similarity">
    <text evidence="1">Belongs to the short-chain dehydrogenases/reductases (SDR) family.</text>
</comment>
<dbReference type="InterPro" id="IPR002347">
    <property type="entry name" value="SDR_fam"/>
</dbReference>
<dbReference type="Gene3D" id="3.40.50.720">
    <property type="entry name" value="NAD(P)-binding Rossmann-like Domain"/>
    <property type="match status" value="1"/>
</dbReference>
<accession>A0A2N5CZS8</accession>
<dbReference type="PRINTS" id="PR00081">
    <property type="entry name" value="GDHRDH"/>
</dbReference>
<dbReference type="SUPFAM" id="SSF51735">
    <property type="entry name" value="NAD(P)-binding Rossmann-fold domains"/>
    <property type="match status" value="1"/>
</dbReference>
<evidence type="ECO:0000256" key="2">
    <source>
        <dbReference type="ARBA" id="ARBA00023002"/>
    </source>
</evidence>